<dbReference type="SUPFAM" id="SSF53474">
    <property type="entry name" value="alpha/beta-Hydrolases"/>
    <property type="match status" value="1"/>
</dbReference>
<evidence type="ECO:0000313" key="2">
    <source>
        <dbReference type="EMBL" id="MEE2002352.1"/>
    </source>
</evidence>
<proteinExistence type="predicted"/>
<dbReference type="RefSeq" id="WP_330129421.1">
    <property type="nucleotide sequence ID" value="NZ_JAUHLI010000012.1"/>
</dbReference>
<protein>
    <recommendedName>
        <fullName evidence="1">GPI inositol-deacylase PGAP1-like alpha/beta domain-containing protein</fullName>
    </recommendedName>
</protein>
<keyword evidence="3" id="KW-1185">Reference proteome</keyword>
<dbReference type="Pfam" id="PF07819">
    <property type="entry name" value="PGAP1"/>
    <property type="match status" value="1"/>
</dbReference>
<organism evidence="2 3">
    <name type="scientific">Alkalimonas cellulosilytica</name>
    <dbReference type="NCBI Taxonomy" id="3058395"/>
    <lineage>
        <taxon>Bacteria</taxon>
        <taxon>Pseudomonadati</taxon>
        <taxon>Pseudomonadota</taxon>
        <taxon>Gammaproteobacteria</taxon>
        <taxon>Alkalimonas</taxon>
    </lineage>
</organism>
<evidence type="ECO:0000259" key="1">
    <source>
        <dbReference type="Pfam" id="PF07819"/>
    </source>
</evidence>
<dbReference type="EMBL" id="JAUHLI010000012">
    <property type="protein sequence ID" value="MEE2002352.1"/>
    <property type="molecule type" value="Genomic_DNA"/>
</dbReference>
<evidence type="ECO:0000313" key="3">
    <source>
        <dbReference type="Proteomes" id="UP001336314"/>
    </source>
</evidence>
<dbReference type="InterPro" id="IPR029058">
    <property type="entry name" value="AB_hydrolase_fold"/>
</dbReference>
<dbReference type="Proteomes" id="UP001336314">
    <property type="component" value="Unassembled WGS sequence"/>
</dbReference>
<name>A0ABU7J7A6_9GAMM</name>
<gene>
    <name evidence="2" type="ORF">QWY20_12890</name>
</gene>
<comment type="caution">
    <text evidence="2">The sequence shown here is derived from an EMBL/GenBank/DDBJ whole genome shotgun (WGS) entry which is preliminary data.</text>
</comment>
<feature type="domain" description="GPI inositol-deacylase PGAP1-like alpha/beta" evidence="1">
    <location>
        <begin position="132"/>
        <end position="182"/>
    </location>
</feature>
<dbReference type="InterPro" id="IPR012908">
    <property type="entry name" value="PGAP1-ab_dom-like"/>
</dbReference>
<reference evidence="2 3" key="1">
    <citation type="submission" date="2023-07" db="EMBL/GenBank/DDBJ databases">
        <title>Alkalimonas sp., MEB108 novel, alkaliphilic bacterium isolated from Lonar Lake, India.</title>
        <authorList>
            <person name="Joshi A."/>
            <person name="Thite S."/>
        </authorList>
    </citation>
    <scope>NUCLEOTIDE SEQUENCE [LARGE SCALE GENOMIC DNA]</scope>
    <source>
        <strain evidence="2 3">MEB108</strain>
    </source>
</reference>
<accession>A0ABU7J7A6</accession>
<sequence>MAKIKAPFYPIIYIRGYAMTKSAMEDTTTTPYMGFNLGTTKIRQNHKGEVMQKFFESPLIRLMKDFGYTDNYADGDVIEGDIPAKSVIIHRYYDQADGDFGTGDGAPSIEQAAQGLSELILKTRDQVCGDDAQARMDFRVYLVAHSMGGLIARCFLQNDEIGSAEAKAMVDKVFTYGTPHNGIEVGNRNVPRFLSGWDINNFNRRRMAEYLALDSHNRVDTLNNKFPAHRFFALVGTNHHDYNLSKLAVGPMSDGLVLIRNASVQTAPRAYTHHSHSGVYGLVNSEEGYQNLTRFLFGDIAVTGVLHLEALPLPPSVQQALDSGRAVRASYYFENTVMVRGEMFKLSERKIDNQSAGFKEFDELFVRDAAGKWVPKPGSMPVLFSAFLDSSKIQAGRTLVFTVDLAVKTTEYEIDGRMFRSKRIPGENLFREQITIKATRAGDGAGGFNLRYTLTDEGWGEYRGSLAETQSDSGYCIPLKSGKGFKGALKLRIAQR</sequence>
<dbReference type="Gene3D" id="3.40.50.1820">
    <property type="entry name" value="alpha/beta hydrolase"/>
    <property type="match status" value="1"/>
</dbReference>